<sequence length="198" mass="22927">MRSSSEKINIAAFAQRLDVDYRIPLRFYCRIADNILKQADIFREEKNIIDLYVMLLRFSSLVMETIPRHRDYRASLQSNKVYLNKKLLIAVSELEELKPAVQQRINELNRKHTAQNNLLESPSVKKVTLTNYDRTEALRPASQEFGYQGSTAQQLSHARTVDEQFRRMSLNFPRPSAETLSRHSILGPNGLNGHWQPA</sequence>
<evidence type="ECO:0000256" key="1">
    <source>
        <dbReference type="SAM" id="MobiDB-lite"/>
    </source>
</evidence>
<dbReference type="GO" id="GO:0005768">
    <property type="term" value="C:endosome"/>
    <property type="evidence" value="ECO:0007669"/>
    <property type="project" value="TreeGrafter"/>
</dbReference>
<evidence type="ECO:0000313" key="4">
    <source>
        <dbReference type="Proteomes" id="UP001281410"/>
    </source>
</evidence>
<evidence type="ECO:0000259" key="2">
    <source>
        <dbReference type="Pfam" id="PF08969"/>
    </source>
</evidence>
<dbReference type="InterPro" id="IPR015063">
    <property type="entry name" value="USP8_dimer"/>
</dbReference>
<dbReference type="Proteomes" id="UP001281410">
    <property type="component" value="Unassembled WGS sequence"/>
</dbReference>
<feature type="domain" description="USP8 dimerisation" evidence="2">
    <location>
        <begin position="10"/>
        <end position="104"/>
    </location>
</feature>
<dbReference type="FunFam" id="1.20.58.80:FF:000020">
    <property type="entry name" value="AMSH-like ubiquitin thioesterase 3"/>
    <property type="match status" value="1"/>
</dbReference>
<dbReference type="AlphaFoldDB" id="A0AAE0EEF8"/>
<comment type="caution">
    <text evidence="3">The sequence shown here is derived from an EMBL/GenBank/DDBJ whole genome shotgun (WGS) entry which is preliminary data.</text>
</comment>
<evidence type="ECO:0000313" key="3">
    <source>
        <dbReference type="EMBL" id="KAK3225306.1"/>
    </source>
</evidence>
<dbReference type="Pfam" id="PF08969">
    <property type="entry name" value="USP8_dimer"/>
    <property type="match status" value="1"/>
</dbReference>
<dbReference type="EMBL" id="JANJYJ010000002">
    <property type="protein sequence ID" value="KAK3225306.1"/>
    <property type="molecule type" value="Genomic_DNA"/>
</dbReference>
<dbReference type="GO" id="GO:0070536">
    <property type="term" value="P:protein K63-linked deubiquitination"/>
    <property type="evidence" value="ECO:0007669"/>
    <property type="project" value="TreeGrafter"/>
</dbReference>
<dbReference type="PANTHER" id="PTHR12947">
    <property type="entry name" value="AMSH-LIKE PROTEASE"/>
    <property type="match status" value="1"/>
</dbReference>
<gene>
    <name evidence="3" type="ORF">Dsin_005168</name>
</gene>
<protein>
    <recommendedName>
        <fullName evidence="2">USP8 dimerisation domain-containing protein</fullName>
    </recommendedName>
</protein>
<proteinExistence type="predicted"/>
<accession>A0AAE0EEF8</accession>
<dbReference type="GO" id="GO:0071108">
    <property type="term" value="P:protein K48-linked deubiquitination"/>
    <property type="evidence" value="ECO:0007669"/>
    <property type="project" value="TreeGrafter"/>
</dbReference>
<dbReference type="SUPFAM" id="SSF140856">
    <property type="entry name" value="USP8 N-terminal domain-like"/>
    <property type="match status" value="1"/>
</dbReference>
<name>A0AAE0EEF8_9ROSI</name>
<dbReference type="GO" id="GO:0016020">
    <property type="term" value="C:membrane"/>
    <property type="evidence" value="ECO:0007669"/>
    <property type="project" value="TreeGrafter"/>
</dbReference>
<reference evidence="3" key="1">
    <citation type="journal article" date="2023" name="Plant J.">
        <title>Genome sequences and population genomics provide insights into the demographic history, inbreeding, and mutation load of two 'living fossil' tree species of Dipteronia.</title>
        <authorList>
            <person name="Feng Y."/>
            <person name="Comes H.P."/>
            <person name="Chen J."/>
            <person name="Zhu S."/>
            <person name="Lu R."/>
            <person name="Zhang X."/>
            <person name="Li P."/>
            <person name="Qiu J."/>
            <person name="Olsen K.M."/>
            <person name="Qiu Y."/>
        </authorList>
    </citation>
    <scope>NUCLEOTIDE SEQUENCE</scope>
    <source>
        <strain evidence="3">NBL</strain>
    </source>
</reference>
<keyword evidence="4" id="KW-1185">Reference proteome</keyword>
<dbReference type="Gene3D" id="1.20.58.80">
    <property type="entry name" value="Phosphotransferase system, lactose/cellobiose-type IIA subunit"/>
    <property type="match status" value="1"/>
</dbReference>
<dbReference type="PANTHER" id="PTHR12947:SF19">
    <property type="entry name" value="AMSH-LIKE UBIQUITIN THIOESTERASE 1"/>
    <property type="match status" value="1"/>
</dbReference>
<organism evidence="3 4">
    <name type="scientific">Dipteronia sinensis</name>
    <dbReference type="NCBI Taxonomy" id="43782"/>
    <lineage>
        <taxon>Eukaryota</taxon>
        <taxon>Viridiplantae</taxon>
        <taxon>Streptophyta</taxon>
        <taxon>Embryophyta</taxon>
        <taxon>Tracheophyta</taxon>
        <taxon>Spermatophyta</taxon>
        <taxon>Magnoliopsida</taxon>
        <taxon>eudicotyledons</taxon>
        <taxon>Gunneridae</taxon>
        <taxon>Pentapetalae</taxon>
        <taxon>rosids</taxon>
        <taxon>malvids</taxon>
        <taxon>Sapindales</taxon>
        <taxon>Sapindaceae</taxon>
        <taxon>Hippocastanoideae</taxon>
        <taxon>Acereae</taxon>
        <taxon>Dipteronia</taxon>
    </lineage>
</organism>
<feature type="region of interest" description="Disordered" evidence="1">
    <location>
        <begin position="179"/>
        <end position="198"/>
    </location>
</feature>